<reference evidence="5 6" key="1">
    <citation type="journal article" date="2016" name="Front. Microbiol.">
        <title>Comparative Genomics Analysis of Streptomyces Species Reveals Their Adaptation to the Marine Environment and Their Diversity at the Genomic Level.</title>
        <authorList>
            <person name="Tian X."/>
            <person name="Zhang Z."/>
            <person name="Yang T."/>
            <person name="Chen M."/>
            <person name="Li J."/>
            <person name="Chen F."/>
            <person name="Yang J."/>
            <person name="Li W."/>
            <person name="Zhang B."/>
            <person name="Zhang Z."/>
            <person name="Wu J."/>
            <person name="Zhang C."/>
            <person name="Long L."/>
            <person name="Xiao J."/>
        </authorList>
    </citation>
    <scope>NUCLEOTIDE SEQUENCE [LARGE SCALE GENOMIC DNA]</scope>
    <source>
        <strain evidence="5 6">SCSIO 10429</strain>
    </source>
</reference>
<dbReference type="Pfam" id="PF02801">
    <property type="entry name" value="Ketoacyl-synt_C"/>
    <property type="match status" value="1"/>
</dbReference>
<dbReference type="SUPFAM" id="SSF53901">
    <property type="entry name" value="Thiolase-like"/>
    <property type="match status" value="2"/>
</dbReference>
<accession>A0A1E7KZA1</accession>
<dbReference type="GO" id="GO:0005829">
    <property type="term" value="C:cytosol"/>
    <property type="evidence" value="ECO:0007669"/>
    <property type="project" value="TreeGrafter"/>
</dbReference>
<dbReference type="EMBL" id="LJGW01000377">
    <property type="protein sequence ID" value="OEV09277.1"/>
    <property type="molecule type" value="Genomic_DNA"/>
</dbReference>
<comment type="similarity">
    <text evidence="1 3">Belongs to the thiolase-like superfamily. Beta-ketoacyl-ACP synthases family.</text>
</comment>
<dbReference type="InterPro" id="IPR016039">
    <property type="entry name" value="Thiolase-like"/>
</dbReference>
<dbReference type="CDD" id="cd00834">
    <property type="entry name" value="KAS_I_II"/>
    <property type="match status" value="1"/>
</dbReference>
<evidence type="ECO:0000313" key="5">
    <source>
        <dbReference type="EMBL" id="OEV09277.1"/>
    </source>
</evidence>
<name>A0A1E7KZA1_9ACTN</name>
<evidence type="ECO:0000256" key="3">
    <source>
        <dbReference type="RuleBase" id="RU003694"/>
    </source>
</evidence>
<dbReference type="GO" id="GO:0004315">
    <property type="term" value="F:3-oxoacyl-[acyl-carrier-protein] synthase activity"/>
    <property type="evidence" value="ECO:0007669"/>
    <property type="project" value="TreeGrafter"/>
</dbReference>
<dbReference type="SMART" id="SM00825">
    <property type="entry name" value="PKS_KS"/>
    <property type="match status" value="1"/>
</dbReference>
<evidence type="ECO:0000256" key="2">
    <source>
        <dbReference type="ARBA" id="ARBA00022679"/>
    </source>
</evidence>
<dbReference type="GO" id="GO:0006633">
    <property type="term" value="P:fatty acid biosynthetic process"/>
    <property type="evidence" value="ECO:0007669"/>
    <property type="project" value="TreeGrafter"/>
</dbReference>
<feature type="domain" description="Ketosynthase family 3 (KS3)" evidence="4">
    <location>
        <begin position="16"/>
        <end position="440"/>
    </location>
</feature>
<sequence>MEAPVNHSRSSRTADRPRVVVTGMGATTPLGGSVAQTWGAIRSGESGVTKLETDGPPLPVRLAGLLREDPTVPLARCLYPEPHEQARMARRLPALLDRSQQVALLAAHEALTDADLLTSSLPSRVTEVDPERLAVALGSGVGGANSLIQAHDTLHERGWTRVPPWAVTRLMPGGPAAAVSIEFGAQAGVHAPSSACASGAEALWLGRMLIQTGRADVVIAGGADASISPVSIAGFAVIRSLSRCDDPERAARPFDRDRDGFVMGEGAGVLVLERQEHAQARGAKIHAHLVGAEVSADANDWKLPDTERQVRTLQAAIADAELTPYDIDHVSAHATGTLAGDAAEARAISRALGPACPTVTAIKGHTSHMIGAAGAVEAIVAIRTIQTGVVPAVRNLEQLDADIEDLDVVRSAHREQRGIRAALSSSFGFGGVNAVLVLTA</sequence>
<proteinExistence type="inferred from homology"/>
<dbReference type="InterPro" id="IPR014030">
    <property type="entry name" value="Ketoacyl_synth_N"/>
</dbReference>
<organism evidence="5 6">
    <name type="scientific">Streptomyces nanshensis</name>
    <dbReference type="NCBI Taxonomy" id="518642"/>
    <lineage>
        <taxon>Bacteria</taxon>
        <taxon>Bacillati</taxon>
        <taxon>Actinomycetota</taxon>
        <taxon>Actinomycetes</taxon>
        <taxon>Kitasatosporales</taxon>
        <taxon>Streptomycetaceae</taxon>
        <taxon>Streptomyces</taxon>
    </lineage>
</organism>
<protein>
    <recommendedName>
        <fullName evidence="4">Ketosynthase family 3 (KS3) domain-containing protein</fullName>
    </recommendedName>
</protein>
<keyword evidence="2 3" id="KW-0808">Transferase</keyword>
<dbReference type="PATRIC" id="fig|518642.10.peg.4804"/>
<comment type="caution">
    <text evidence="5">The sequence shown here is derived from an EMBL/GenBank/DDBJ whole genome shotgun (WGS) entry which is preliminary data.</text>
</comment>
<dbReference type="Pfam" id="PF00109">
    <property type="entry name" value="ketoacyl-synt"/>
    <property type="match status" value="1"/>
</dbReference>
<dbReference type="InterPro" id="IPR014031">
    <property type="entry name" value="Ketoacyl_synth_C"/>
</dbReference>
<dbReference type="AlphaFoldDB" id="A0A1E7KZA1"/>
<keyword evidence="6" id="KW-1185">Reference proteome</keyword>
<dbReference type="PROSITE" id="PS52004">
    <property type="entry name" value="KS3_2"/>
    <property type="match status" value="1"/>
</dbReference>
<dbReference type="PANTHER" id="PTHR11712">
    <property type="entry name" value="POLYKETIDE SYNTHASE-RELATED"/>
    <property type="match status" value="1"/>
</dbReference>
<evidence type="ECO:0000256" key="1">
    <source>
        <dbReference type="ARBA" id="ARBA00008467"/>
    </source>
</evidence>
<dbReference type="InterPro" id="IPR000794">
    <property type="entry name" value="Beta-ketoacyl_synthase"/>
</dbReference>
<dbReference type="FunFam" id="3.40.47.10:FF:000018">
    <property type="entry name" value="3-oxoacyl-[acyl-carrier-protein] synthase 2"/>
    <property type="match status" value="1"/>
</dbReference>
<dbReference type="InterPro" id="IPR020841">
    <property type="entry name" value="PKS_Beta-ketoAc_synthase_dom"/>
</dbReference>
<evidence type="ECO:0000313" key="6">
    <source>
        <dbReference type="Proteomes" id="UP000176005"/>
    </source>
</evidence>
<dbReference type="PANTHER" id="PTHR11712:SF336">
    <property type="entry name" value="3-OXOACYL-[ACYL-CARRIER-PROTEIN] SYNTHASE, MITOCHONDRIAL"/>
    <property type="match status" value="1"/>
</dbReference>
<dbReference type="Proteomes" id="UP000176005">
    <property type="component" value="Unassembled WGS sequence"/>
</dbReference>
<dbReference type="Gene3D" id="3.40.47.10">
    <property type="match status" value="2"/>
</dbReference>
<evidence type="ECO:0000259" key="4">
    <source>
        <dbReference type="PROSITE" id="PS52004"/>
    </source>
</evidence>
<gene>
    <name evidence="5" type="ORF">AN218_22775</name>
</gene>